<evidence type="ECO:0000313" key="6">
    <source>
        <dbReference type="Proteomes" id="UP000242875"/>
    </source>
</evidence>
<evidence type="ECO:0000256" key="3">
    <source>
        <dbReference type="SAM" id="Phobius"/>
    </source>
</evidence>
<name>A0A261Y6T8_9FUNG</name>
<sequence length="525" mass="55881">MTSKLWLILLALATLLFYAHGVPIPQDADVALEPSSTGDDLSGGSDSWVDFEKEIAETEKAIDEWAENVSNKASEEYSDLKDDLDSLVDKLFPSDSAENVEGEDSMMGKYKSMIDAFMVADQALPFGDTDGTFDSQDVTPSENDVSTDLSAVDDSADSMYDNEDETSDEPLDNASSSNAEDSSDTMDSDMTNADSALDDFYATDESVPDSAEETSSDDTLDGEPAFTDSTDDYGESAAATLTTEGDGEIVTGSAVSATDNDALSTPSDNFGEDKLDKEDSLVTGVETTEADQAMETGESNDLYENATDESSADPSATTSTESTEGASEPITPTAISTGNAEEVGDFDSAAAASEFDQLMNDYIGNLENLPTIKNDLADVESAATASVSIPVASASDYFDKEYNAETASTQTQYTSAGGSGGLIMFVGGAAIVGLIAYKPSRNAIASRIKGITSPQQSIYGNVPGDDSQNRHSVPLMPSTRPSQARAQRNRDRQWALDMSSELDSEHSSRDRLAERRESQEGWSNW</sequence>
<evidence type="ECO:0000256" key="2">
    <source>
        <dbReference type="SAM" id="MobiDB-lite"/>
    </source>
</evidence>
<feature type="compositionally biased region" description="Polar residues" evidence="2">
    <location>
        <begin position="132"/>
        <end position="149"/>
    </location>
</feature>
<proteinExistence type="predicted"/>
<feature type="coiled-coil region" evidence="1">
    <location>
        <begin position="55"/>
        <end position="90"/>
    </location>
</feature>
<gene>
    <name evidence="5" type="ORF">BZG36_00685</name>
</gene>
<feature type="compositionally biased region" description="Polar residues" evidence="2">
    <location>
        <begin position="253"/>
        <end position="268"/>
    </location>
</feature>
<protein>
    <recommendedName>
        <fullName evidence="7">Mid2 domain-containing protein</fullName>
    </recommendedName>
</protein>
<comment type="caution">
    <text evidence="5">The sequence shown here is derived from an EMBL/GenBank/DDBJ whole genome shotgun (WGS) entry which is preliminary data.</text>
</comment>
<keyword evidence="6" id="KW-1185">Reference proteome</keyword>
<feature type="compositionally biased region" description="Acidic residues" evidence="2">
    <location>
        <begin position="154"/>
        <end position="171"/>
    </location>
</feature>
<keyword evidence="4" id="KW-0732">Signal</keyword>
<keyword evidence="3" id="KW-1133">Transmembrane helix</keyword>
<feature type="compositionally biased region" description="Basic and acidic residues" evidence="2">
    <location>
        <begin position="271"/>
        <end position="280"/>
    </location>
</feature>
<feature type="region of interest" description="Disordered" evidence="2">
    <location>
        <begin position="128"/>
        <end position="339"/>
    </location>
</feature>
<reference evidence="5 6" key="1">
    <citation type="journal article" date="2017" name="Mycologia">
        <title>Bifiguratus adelaidae, gen. et sp. nov., a new member of Mucoromycotina in endophytic and soil-dwelling habitats.</title>
        <authorList>
            <person name="Torres-Cruz T.J."/>
            <person name="Billingsley Tobias T.L."/>
            <person name="Almatruk M."/>
            <person name="Hesse C."/>
            <person name="Kuske C.R."/>
            <person name="Desiro A."/>
            <person name="Benucci G.M."/>
            <person name="Bonito G."/>
            <person name="Stajich J.E."/>
            <person name="Dunlap C."/>
            <person name="Arnold A.E."/>
            <person name="Porras-Alfaro A."/>
        </authorList>
    </citation>
    <scope>NUCLEOTIDE SEQUENCE [LARGE SCALE GENOMIC DNA]</scope>
    <source>
        <strain evidence="5 6">AZ0501</strain>
    </source>
</reference>
<dbReference type="AlphaFoldDB" id="A0A261Y6T8"/>
<evidence type="ECO:0000313" key="5">
    <source>
        <dbReference type="EMBL" id="OZJ06301.1"/>
    </source>
</evidence>
<dbReference type="Proteomes" id="UP000242875">
    <property type="component" value="Unassembled WGS sequence"/>
</dbReference>
<feature type="compositionally biased region" description="Low complexity" evidence="2">
    <location>
        <begin position="312"/>
        <end position="329"/>
    </location>
</feature>
<feature type="transmembrane region" description="Helical" evidence="3">
    <location>
        <begin position="416"/>
        <end position="437"/>
    </location>
</feature>
<evidence type="ECO:0008006" key="7">
    <source>
        <dbReference type="Google" id="ProtNLM"/>
    </source>
</evidence>
<evidence type="ECO:0000256" key="1">
    <source>
        <dbReference type="SAM" id="Coils"/>
    </source>
</evidence>
<feature type="compositionally biased region" description="Basic and acidic residues" evidence="2">
    <location>
        <begin position="503"/>
        <end position="519"/>
    </location>
</feature>
<organism evidence="5 6">
    <name type="scientific">Bifiguratus adelaidae</name>
    <dbReference type="NCBI Taxonomy" id="1938954"/>
    <lineage>
        <taxon>Eukaryota</taxon>
        <taxon>Fungi</taxon>
        <taxon>Fungi incertae sedis</taxon>
        <taxon>Mucoromycota</taxon>
        <taxon>Mucoromycotina</taxon>
        <taxon>Endogonomycetes</taxon>
        <taxon>Endogonales</taxon>
        <taxon>Endogonales incertae sedis</taxon>
        <taxon>Bifiguratus</taxon>
    </lineage>
</organism>
<dbReference type="EMBL" id="MVBO01000004">
    <property type="protein sequence ID" value="OZJ06301.1"/>
    <property type="molecule type" value="Genomic_DNA"/>
</dbReference>
<feature type="compositionally biased region" description="Acidic residues" evidence="2">
    <location>
        <begin position="206"/>
        <end position="221"/>
    </location>
</feature>
<keyword evidence="3" id="KW-0812">Transmembrane</keyword>
<keyword evidence="1" id="KW-0175">Coiled coil</keyword>
<feature type="signal peptide" evidence="4">
    <location>
        <begin position="1"/>
        <end position="21"/>
    </location>
</feature>
<feature type="chain" id="PRO_5012740573" description="Mid2 domain-containing protein" evidence="4">
    <location>
        <begin position="22"/>
        <end position="525"/>
    </location>
</feature>
<keyword evidence="3" id="KW-0472">Membrane</keyword>
<accession>A0A261Y6T8</accession>
<evidence type="ECO:0000256" key="4">
    <source>
        <dbReference type="SAM" id="SignalP"/>
    </source>
</evidence>
<feature type="region of interest" description="Disordered" evidence="2">
    <location>
        <begin position="454"/>
        <end position="525"/>
    </location>
</feature>